<dbReference type="RefSeq" id="XP_046067945.1">
    <property type="nucleotide sequence ID" value="XM_046217020.1"/>
</dbReference>
<dbReference type="GeneID" id="70247307"/>
<proteinExistence type="predicted"/>
<comment type="caution">
    <text evidence="2">The sequence shown here is derived from an EMBL/GenBank/DDBJ whole genome shotgun (WGS) entry which is preliminary data.</text>
</comment>
<keyword evidence="1" id="KW-0812">Transmembrane</keyword>
<gene>
    <name evidence="2" type="ORF">BGW36DRAFT_386601</name>
</gene>
<evidence type="ECO:0000313" key="2">
    <source>
        <dbReference type="EMBL" id="KAH8691948.1"/>
    </source>
</evidence>
<feature type="transmembrane region" description="Helical" evidence="1">
    <location>
        <begin position="252"/>
        <end position="275"/>
    </location>
</feature>
<dbReference type="AlphaFoldDB" id="A0AAD4PVZ3"/>
<evidence type="ECO:0000313" key="3">
    <source>
        <dbReference type="Proteomes" id="UP001201262"/>
    </source>
</evidence>
<sequence length="325" mass="33437">MPNMTSARDNLGPLVTPFTYPSTCTSAFLDCSTCSDAWQAQTCSDNGTQDDSDCWPPPINGNLLTSVPIFGGGFYSPGISCPVGYVSACSATGGGHTSYSFQYDLLEAETAIGCCPSGYTCGYISVATGKYNKVQTCLSMISTGQFSAIQCHGSTTILTQQTIPATVAVSVTATTSYVTAYVIVQTMTIKAPLFQIIHKSTDLPKSTSTIITTPTSQPGTSLATGAKAGSTSTLITTPTSQSGNSLSTGAKAGIGVGAAAGGLVLIGAAIFMLFWRHKMAQRPFRLIAGGSHELAIDASKAELPPGHAILEAGAPKVYLPLAELG</sequence>
<name>A0AAD4PVZ3_9EURO</name>
<dbReference type="EMBL" id="JAJTJA010000011">
    <property type="protein sequence ID" value="KAH8691948.1"/>
    <property type="molecule type" value="Genomic_DNA"/>
</dbReference>
<accession>A0AAD4PVZ3</accession>
<dbReference type="Proteomes" id="UP001201262">
    <property type="component" value="Unassembled WGS sequence"/>
</dbReference>
<keyword evidence="1" id="KW-0472">Membrane</keyword>
<organism evidence="2 3">
    <name type="scientific">Talaromyces proteolyticus</name>
    <dbReference type="NCBI Taxonomy" id="1131652"/>
    <lineage>
        <taxon>Eukaryota</taxon>
        <taxon>Fungi</taxon>
        <taxon>Dikarya</taxon>
        <taxon>Ascomycota</taxon>
        <taxon>Pezizomycotina</taxon>
        <taxon>Eurotiomycetes</taxon>
        <taxon>Eurotiomycetidae</taxon>
        <taxon>Eurotiales</taxon>
        <taxon>Trichocomaceae</taxon>
        <taxon>Talaromyces</taxon>
        <taxon>Talaromyces sect. Bacilispori</taxon>
    </lineage>
</organism>
<reference evidence="2" key="1">
    <citation type="submission" date="2021-12" db="EMBL/GenBank/DDBJ databases">
        <title>Convergent genome expansion in fungi linked to evolution of root-endophyte symbiosis.</title>
        <authorList>
            <consortium name="DOE Joint Genome Institute"/>
            <person name="Ke Y.-H."/>
            <person name="Bonito G."/>
            <person name="Liao H.-L."/>
            <person name="Looney B."/>
            <person name="Rojas-Flechas A."/>
            <person name="Nash J."/>
            <person name="Hameed K."/>
            <person name="Schadt C."/>
            <person name="Martin F."/>
            <person name="Crous P.W."/>
            <person name="Miettinen O."/>
            <person name="Magnuson J.K."/>
            <person name="Labbe J."/>
            <person name="Jacobson D."/>
            <person name="Doktycz M.J."/>
            <person name="Veneault-Fourrey C."/>
            <person name="Kuo A."/>
            <person name="Mondo S."/>
            <person name="Calhoun S."/>
            <person name="Riley R."/>
            <person name="Ohm R."/>
            <person name="LaButti K."/>
            <person name="Andreopoulos B."/>
            <person name="Pangilinan J."/>
            <person name="Nolan M."/>
            <person name="Tritt A."/>
            <person name="Clum A."/>
            <person name="Lipzen A."/>
            <person name="Daum C."/>
            <person name="Barry K."/>
            <person name="Grigoriev I.V."/>
            <person name="Vilgalys R."/>
        </authorList>
    </citation>
    <scope>NUCLEOTIDE SEQUENCE</scope>
    <source>
        <strain evidence="2">PMI_201</strain>
    </source>
</reference>
<evidence type="ECO:0000256" key="1">
    <source>
        <dbReference type="SAM" id="Phobius"/>
    </source>
</evidence>
<protein>
    <submittedName>
        <fullName evidence="2">Uncharacterized protein</fullName>
    </submittedName>
</protein>
<keyword evidence="3" id="KW-1185">Reference proteome</keyword>
<keyword evidence="1" id="KW-1133">Transmembrane helix</keyword>